<protein>
    <submittedName>
        <fullName evidence="8">MFS transporter</fullName>
    </submittedName>
</protein>
<feature type="transmembrane region" description="Helical" evidence="6">
    <location>
        <begin position="58"/>
        <end position="81"/>
    </location>
</feature>
<evidence type="ECO:0000313" key="8">
    <source>
        <dbReference type="EMBL" id="KAA1011209.1"/>
    </source>
</evidence>
<feature type="transmembrane region" description="Helical" evidence="6">
    <location>
        <begin position="277"/>
        <end position="294"/>
    </location>
</feature>
<dbReference type="RefSeq" id="WP_149671153.1">
    <property type="nucleotide sequence ID" value="NZ_VTUZ01000010.1"/>
</dbReference>
<evidence type="ECO:0000256" key="1">
    <source>
        <dbReference type="ARBA" id="ARBA00004141"/>
    </source>
</evidence>
<feature type="transmembrane region" description="Helical" evidence="6">
    <location>
        <begin position="400"/>
        <end position="421"/>
    </location>
</feature>
<keyword evidence="3 6" id="KW-1133">Transmembrane helix</keyword>
<organism evidence="8 9">
    <name type="scientific">Paraburkholderia panacisoli</name>
    <dbReference type="NCBI Taxonomy" id="2603818"/>
    <lineage>
        <taxon>Bacteria</taxon>
        <taxon>Pseudomonadati</taxon>
        <taxon>Pseudomonadota</taxon>
        <taxon>Betaproteobacteria</taxon>
        <taxon>Burkholderiales</taxon>
        <taxon>Burkholderiaceae</taxon>
        <taxon>Paraburkholderia</taxon>
    </lineage>
</organism>
<reference evidence="8 9" key="1">
    <citation type="submission" date="2019-08" db="EMBL/GenBank/DDBJ databases">
        <title>Paraburkholderia sp. DCY113.</title>
        <authorList>
            <person name="Kang J."/>
        </authorList>
    </citation>
    <scope>NUCLEOTIDE SEQUENCE [LARGE SCALE GENOMIC DNA]</scope>
    <source>
        <strain evidence="8 9">DCY113</strain>
    </source>
</reference>
<sequence length="573" mass="60174">MSSHPDAPSRREQREGSETATAAAKRTGALRESSTARTIKNEAAVQSTRVPAIRKNTLALGAVCLASLMFGLEISSVPVILPTLERVLHGDFNGMQWIMNAYTLAVTTVLMATGTLADRFGRRRIFVIGIALFGITSLICGFAQSVPMLIAARLLQGASGGAMLICQVAVLSHQFSDGPERARAFSAWGIIFGIGLGFGPIIGGTIVAVSSWQWVFWVHALLAVVTLTLVFGGVRESRDPHAHTLDLAGIVTLSLAVFGLVYFITQVSALGFANPRALSIVTATMLALAAFLYAEKRSARPMFDFSVFRIPQFSGALMGSAGMNFSFWPFMIYLPVYFQIGLGYDSVSAGLALLAYTLPTLLFPPLGERLALRYGSGIAIPAGLLTIGLGFMLMRLGSGAAHPGVSTMLPGCLIAGAGLGLTNTPVTNTTTAAVPTQRAGMASGIDMSARMITLAINIALMGAILVGGILFDLKKSLSTALDTTALARLAEKIAAGDAEAISAAMPALVQIDPTGSIVHEALMRGFGWVMLYGAIGVWVLAALSFAISGSASRRLTSRPMPPAVQRAARCDSC</sequence>
<dbReference type="PANTHER" id="PTHR42718:SF49">
    <property type="entry name" value="EXPORT PROTEIN"/>
    <property type="match status" value="1"/>
</dbReference>
<dbReference type="Gene3D" id="1.20.1720.10">
    <property type="entry name" value="Multidrug resistance protein D"/>
    <property type="match status" value="1"/>
</dbReference>
<evidence type="ECO:0000259" key="7">
    <source>
        <dbReference type="PROSITE" id="PS50850"/>
    </source>
</evidence>
<feature type="transmembrane region" description="Helical" evidence="6">
    <location>
        <begin position="214"/>
        <end position="233"/>
    </location>
</feature>
<dbReference type="PROSITE" id="PS50850">
    <property type="entry name" value="MFS"/>
    <property type="match status" value="1"/>
</dbReference>
<keyword evidence="9" id="KW-1185">Reference proteome</keyword>
<dbReference type="InterPro" id="IPR020846">
    <property type="entry name" value="MFS_dom"/>
</dbReference>
<dbReference type="InterPro" id="IPR011701">
    <property type="entry name" value="MFS"/>
</dbReference>
<evidence type="ECO:0000256" key="4">
    <source>
        <dbReference type="ARBA" id="ARBA00023136"/>
    </source>
</evidence>
<keyword evidence="4 6" id="KW-0472">Membrane</keyword>
<dbReference type="Proteomes" id="UP000325273">
    <property type="component" value="Unassembled WGS sequence"/>
</dbReference>
<evidence type="ECO:0000313" key="9">
    <source>
        <dbReference type="Proteomes" id="UP000325273"/>
    </source>
</evidence>
<dbReference type="GO" id="GO:0016020">
    <property type="term" value="C:membrane"/>
    <property type="evidence" value="ECO:0007669"/>
    <property type="project" value="UniProtKB-SubCell"/>
</dbReference>
<comment type="subcellular location">
    <subcellularLocation>
        <location evidence="1">Membrane</location>
        <topology evidence="1">Multi-pass membrane protein</topology>
    </subcellularLocation>
</comment>
<feature type="transmembrane region" description="Helical" evidence="6">
    <location>
        <begin position="526"/>
        <end position="548"/>
    </location>
</feature>
<feature type="transmembrane region" description="Helical" evidence="6">
    <location>
        <begin position="184"/>
        <end position="208"/>
    </location>
</feature>
<feature type="region of interest" description="Disordered" evidence="5">
    <location>
        <begin position="1"/>
        <end position="35"/>
    </location>
</feature>
<dbReference type="PANTHER" id="PTHR42718">
    <property type="entry name" value="MAJOR FACILITATOR SUPERFAMILY MULTIDRUG TRANSPORTER MFSC"/>
    <property type="match status" value="1"/>
</dbReference>
<dbReference type="EMBL" id="VTUZ01000010">
    <property type="protein sequence ID" value="KAA1011209.1"/>
    <property type="molecule type" value="Genomic_DNA"/>
</dbReference>
<dbReference type="AlphaFoldDB" id="A0A5B0H7S8"/>
<dbReference type="SUPFAM" id="SSF103473">
    <property type="entry name" value="MFS general substrate transporter"/>
    <property type="match status" value="1"/>
</dbReference>
<feature type="transmembrane region" description="Helical" evidence="6">
    <location>
        <begin position="374"/>
        <end position="394"/>
    </location>
</feature>
<feature type="transmembrane region" description="Helical" evidence="6">
    <location>
        <begin position="342"/>
        <end position="362"/>
    </location>
</feature>
<keyword evidence="2 6" id="KW-0812">Transmembrane</keyword>
<feature type="transmembrane region" description="Helical" evidence="6">
    <location>
        <begin position="245"/>
        <end position="265"/>
    </location>
</feature>
<dbReference type="Gene3D" id="1.20.1250.20">
    <property type="entry name" value="MFS general substrate transporter like domains"/>
    <property type="match status" value="1"/>
</dbReference>
<feature type="transmembrane region" description="Helical" evidence="6">
    <location>
        <begin position="451"/>
        <end position="471"/>
    </location>
</feature>
<feature type="transmembrane region" description="Helical" evidence="6">
    <location>
        <begin position="315"/>
        <end position="336"/>
    </location>
</feature>
<dbReference type="Pfam" id="PF07690">
    <property type="entry name" value="MFS_1"/>
    <property type="match status" value="1"/>
</dbReference>
<dbReference type="CDD" id="cd17321">
    <property type="entry name" value="MFS_MMR_MDR_like"/>
    <property type="match status" value="1"/>
</dbReference>
<name>A0A5B0H7S8_9BURK</name>
<comment type="caution">
    <text evidence="8">The sequence shown here is derived from an EMBL/GenBank/DDBJ whole genome shotgun (WGS) entry which is preliminary data.</text>
</comment>
<feature type="domain" description="Major facilitator superfamily (MFS) profile" evidence="7">
    <location>
        <begin position="59"/>
        <end position="551"/>
    </location>
</feature>
<gene>
    <name evidence="8" type="ORF">FVF58_17680</name>
</gene>
<dbReference type="InterPro" id="IPR005829">
    <property type="entry name" value="Sugar_transporter_CS"/>
</dbReference>
<evidence type="ECO:0000256" key="6">
    <source>
        <dbReference type="SAM" id="Phobius"/>
    </source>
</evidence>
<feature type="transmembrane region" description="Helical" evidence="6">
    <location>
        <begin position="101"/>
        <end position="118"/>
    </location>
</feature>
<feature type="compositionally biased region" description="Basic and acidic residues" evidence="5">
    <location>
        <begin position="7"/>
        <end position="17"/>
    </location>
</feature>
<dbReference type="InterPro" id="IPR036259">
    <property type="entry name" value="MFS_trans_sf"/>
</dbReference>
<dbReference type="PRINTS" id="PR01036">
    <property type="entry name" value="TCRTETB"/>
</dbReference>
<proteinExistence type="predicted"/>
<feature type="transmembrane region" description="Helical" evidence="6">
    <location>
        <begin position="150"/>
        <end position="172"/>
    </location>
</feature>
<evidence type="ECO:0000256" key="3">
    <source>
        <dbReference type="ARBA" id="ARBA00022989"/>
    </source>
</evidence>
<evidence type="ECO:0000256" key="2">
    <source>
        <dbReference type="ARBA" id="ARBA00022692"/>
    </source>
</evidence>
<evidence type="ECO:0000256" key="5">
    <source>
        <dbReference type="SAM" id="MobiDB-lite"/>
    </source>
</evidence>
<dbReference type="GO" id="GO:0022857">
    <property type="term" value="F:transmembrane transporter activity"/>
    <property type="evidence" value="ECO:0007669"/>
    <property type="project" value="InterPro"/>
</dbReference>
<feature type="transmembrane region" description="Helical" evidence="6">
    <location>
        <begin position="125"/>
        <end position="144"/>
    </location>
</feature>
<dbReference type="PROSITE" id="PS00216">
    <property type="entry name" value="SUGAR_TRANSPORT_1"/>
    <property type="match status" value="1"/>
</dbReference>
<accession>A0A5B0H7S8</accession>